<name>A0AAD9KXI4_RIDPI</name>
<keyword evidence="1" id="KW-1133">Transmembrane helix</keyword>
<organism evidence="2 3">
    <name type="scientific">Ridgeia piscesae</name>
    <name type="common">Tubeworm</name>
    <dbReference type="NCBI Taxonomy" id="27915"/>
    <lineage>
        <taxon>Eukaryota</taxon>
        <taxon>Metazoa</taxon>
        <taxon>Spiralia</taxon>
        <taxon>Lophotrochozoa</taxon>
        <taxon>Annelida</taxon>
        <taxon>Polychaeta</taxon>
        <taxon>Sedentaria</taxon>
        <taxon>Canalipalpata</taxon>
        <taxon>Sabellida</taxon>
        <taxon>Siboglinidae</taxon>
        <taxon>Ridgeia</taxon>
    </lineage>
</organism>
<comment type="caution">
    <text evidence="2">The sequence shown here is derived from an EMBL/GenBank/DDBJ whole genome shotgun (WGS) entry which is preliminary data.</text>
</comment>
<keyword evidence="3" id="KW-1185">Reference proteome</keyword>
<dbReference type="PANTHER" id="PTHR12242">
    <property type="entry name" value="OS02G0130600 PROTEIN-RELATED"/>
    <property type="match status" value="1"/>
</dbReference>
<evidence type="ECO:0000256" key="1">
    <source>
        <dbReference type="SAM" id="Phobius"/>
    </source>
</evidence>
<dbReference type="EMBL" id="JAODUO010000493">
    <property type="protein sequence ID" value="KAK2179397.1"/>
    <property type="molecule type" value="Genomic_DNA"/>
</dbReference>
<dbReference type="AlphaFoldDB" id="A0AAD9KXI4"/>
<feature type="transmembrane region" description="Helical" evidence="1">
    <location>
        <begin position="55"/>
        <end position="77"/>
    </location>
</feature>
<protein>
    <submittedName>
        <fullName evidence="2">Uncharacterized protein</fullName>
    </submittedName>
</protein>
<dbReference type="Proteomes" id="UP001209878">
    <property type="component" value="Unassembled WGS sequence"/>
</dbReference>
<dbReference type="PANTHER" id="PTHR12242:SF1">
    <property type="entry name" value="MYND-TYPE DOMAIN-CONTAINING PROTEIN"/>
    <property type="match status" value="1"/>
</dbReference>
<keyword evidence="1" id="KW-0812">Transmembrane</keyword>
<evidence type="ECO:0000313" key="3">
    <source>
        <dbReference type="Proteomes" id="UP001209878"/>
    </source>
</evidence>
<gene>
    <name evidence="2" type="ORF">NP493_493g02005</name>
</gene>
<evidence type="ECO:0000313" key="2">
    <source>
        <dbReference type="EMBL" id="KAK2179397.1"/>
    </source>
</evidence>
<reference evidence="2" key="1">
    <citation type="journal article" date="2023" name="Mol. Biol. Evol.">
        <title>Third-Generation Sequencing Reveals the Adaptive Role of the Epigenome in Three Deep-Sea Polychaetes.</title>
        <authorList>
            <person name="Perez M."/>
            <person name="Aroh O."/>
            <person name="Sun Y."/>
            <person name="Lan Y."/>
            <person name="Juniper S.K."/>
            <person name="Young C.R."/>
            <person name="Angers B."/>
            <person name="Qian P.Y."/>
        </authorList>
    </citation>
    <scope>NUCLEOTIDE SEQUENCE</scope>
    <source>
        <strain evidence="2">R07B-5</strain>
    </source>
</reference>
<feature type="transmembrane region" description="Helical" evidence="1">
    <location>
        <begin position="158"/>
        <end position="178"/>
    </location>
</feature>
<proteinExistence type="predicted"/>
<feature type="transmembrane region" description="Helical" evidence="1">
    <location>
        <begin position="89"/>
        <end position="118"/>
    </location>
</feature>
<sequence length="181" mass="20399">MSTTSIDADNANDCFCVVCDKCLGSELSFGNLELSHPNPTLFVTSQWRCPPVVYAVYRGVVALYFVSWIVLSGVWTYEWAASDSDRIKWFIYLTNWSFLVLTLDVLLQAVLVAVAVAYDKKGECLRLMPTGTTVHPVDWNTHCVNAAYVLVDTFITAIPLRLLHFYYGVTFGVIYCIFRLA</sequence>
<dbReference type="GO" id="GO:0016020">
    <property type="term" value="C:membrane"/>
    <property type="evidence" value="ECO:0007669"/>
    <property type="project" value="TreeGrafter"/>
</dbReference>
<dbReference type="InterPro" id="IPR049352">
    <property type="entry name" value="Rost"/>
</dbReference>
<keyword evidence="1" id="KW-0472">Membrane</keyword>
<dbReference type="Pfam" id="PF21534">
    <property type="entry name" value="Rost"/>
    <property type="match status" value="1"/>
</dbReference>
<accession>A0AAD9KXI4</accession>